<dbReference type="InterPro" id="IPR010259">
    <property type="entry name" value="S8pro/Inhibitor_I9"/>
</dbReference>
<dbReference type="Gene3D" id="3.30.70.80">
    <property type="entry name" value="Peptidase S8 propeptide/proteinase inhibitor I9"/>
    <property type="match status" value="1"/>
</dbReference>
<evidence type="ECO:0000256" key="1">
    <source>
        <dbReference type="SAM" id="SignalP"/>
    </source>
</evidence>
<evidence type="ECO:0000313" key="4">
    <source>
        <dbReference type="Proteomes" id="UP000236161"/>
    </source>
</evidence>
<accession>A0A2I0A867</accession>
<organism evidence="3 4">
    <name type="scientific">Apostasia shenzhenica</name>
    <dbReference type="NCBI Taxonomy" id="1088818"/>
    <lineage>
        <taxon>Eukaryota</taxon>
        <taxon>Viridiplantae</taxon>
        <taxon>Streptophyta</taxon>
        <taxon>Embryophyta</taxon>
        <taxon>Tracheophyta</taxon>
        <taxon>Spermatophyta</taxon>
        <taxon>Magnoliopsida</taxon>
        <taxon>Liliopsida</taxon>
        <taxon>Asparagales</taxon>
        <taxon>Orchidaceae</taxon>
        <taxon>Apostasioideae</taxon>
        <taxon>Apostasia</taxon>
    </lineage>
</organism>
<keyword evidence="4" id="KW-1185">Reference proteome</keyword>
<dbReference type="Proteomes" id="UP000236161">
    <property type="component" value="Unassembled WGS sequence"/>
</dbReference>
<dbReference type="OrthoDB" id="687377at2759"/>
<dbReference type="PANTHER" id="PTHR48222">
    <property type="entry name" value="PROTEINASE INHIBITOR, PROPEPTIDE"/>
    <property type="match status" value="1"/>
</dbReference>
<feature type="domain" description="Inhibitor I9" evidence="2">
    <location>
        <begin position="44"/>
        <end position="117"/>
    </location>
</feature>
<name>A0A2I0A867_9ASPA</name>
<evidence type="ECO:0000259" key="2">
    <source>
        <dbReference type="Pfam" id="PF05922"/>
    </source>
</evidence>
<dbReference type="PANTHER" id="PTHR48222:SF4">
    <property type="entry name" value="PROTEINASE INHIBITOR, PROPEPTIDE"/>
    <property type="match status" value="1"/>
</dbReference>
<dbReference type="AlphaFoldDB" id="A0A2I0A867"/>
<sequence>MRFVFVFITVFLLLSSIPSLMADESEKSVAEPGTGSEDDAAVHIVYVERPEGEPEAFHIRTLASVVGSEDAAKEALIYHYTHAASGFSAKLTPRQVSELSQKPGVLQVVPSRTVELHSGHAATAYRLDVV</sequence>
<feature type="chain" id="PRO_5014188842" evidence="1">
    <location>
        <begin position="23"/>
        <end position="130"/>
    </location>
</feature>
<feature type="signal peptide" evidence="1">
    <location>
        <begin position="1"/>
        <end position="22"/>
    </location>
</feature>
<protein>
    <submittedName>
        <fullName evidence="3">Xylem serine proteinase 1</fullName>
    </submittedName>
</protein>
<dbReference type="EMBL" id="KZ452013">
    <property type="protein sequence ID" value="PKA51714.1"/>
    <property type="molecule type" value="Genomic_DNA"/>
</dbReference>
<gene>
    <name evidence="3" type="primary">XSP1</name>
    <name evidence="3" type="ORF">AXF42_Ash003081</name>
</gene>
<dbReference type="InterPro" id="IPR037045">
    <property type="entry name" value="S8pro/Inhibitor_I9_sf"/>
</dbReference>
<proteinExistence type="predicted"/>
<reference evidence="3 4" key="1">
    <citation type="journal article" date="2017" name="Nature">
        <title>The Apostasia genome and the evolution of orchids.</title>
        <authorList>
            <person name="Zhang G.Q."/>
            <person name="Liu K.W."/>
            <person name="Li Z."/>
            <person name="Lohaus R."/>
            <person name="Hsiao Y.Y."/>
            <person name="Niu S.C."/>
            <person name="Wang J.Y."/>
            <person name="Lin Y.C."/>
            <person name="Xu Q."/>
            <person name="Chen L.J."/>
            <person name="Yoshida K."/>
            <person name="Fujiwara S."/>
            <person name="Wang Z.W."/>
            <person name="Zhang Y.Q."/>
            <person name="Mitsuda N."/>
            <person name="Wang M."/>
            <person name="Liu G.H."/>
            <person name="Pecoraro L."/>
            <person name="Huang H.X."/>
            <person name="Xiao X.J."/>
            <person name="Lin M."/>
            <person name="Wu X.Y."/>
            <person name="Wu W.L."/>
            <person name="Chen Y.Y."/>
            <person name="Chang S.B."/>
            <person name="Sakamoto S."/>
            <person name="Ohme-Takagi M."/>
            <person name="Yagi M."/>
            <person name="Zeng S.J."/>
            <person name="Shen C.Y."/>
            <person name="Yeh C.M."/>
            <person name="Luo Y.B."/>
            <person name="Tsai W.C."/>
            <person name="Van de Peer Y."/>
            <person name="Liu Z.J."/>
        </authorList>
    </citation>
    <scope>NUCLEOTIDE SEQUENCE [LARGE SCALE GENOMIC DNA]</scope>
    <source>
        <strain evidence="4">cv. Shenzhen</strain>
        <tissue evidence="3">Stem</tissue>
    </source>
</reference>
<dbReference type="STRING" id="1088818.A0A2I0A867"/>
<keyword evidence="1" id="KW-0732">Signal</keyword>
<dbReference type="Pfam" id="PF05922">
    <property type="entry name" value="Inhibitor_I9"/>
    <property type="match status" value="1"/>
</dbReference>
<evidence type="ECO:0000313" key="3">
    <source>
        <dbReference type="EMBL" id="PKA51714.1"/>
    </source>
</evidence>